<organism evidence="6 7">
    <name type="scientific">Candidatus Merdivicinus excrementipullorum</name>
    <dbReference type="NCBI Taxonomy" id="2840867"/>
    <lineage>
        <taxon>Bacteria</taxon>
        <taxon>Bacillati</taxon>
        <taxon>Bacillota</taxon>
        <taxon>Clostridia</taxon>
        <taxon>Eubacteriales</taxon>
        <taxon>Oscillospiraceae</taxon>
        <taxon>Oscillospiraceae incertae sedis</taxon>
        <taxon>Candidatus Merdivicinus</taxon>
    </lineage>
</organism>
<dbReference type="Pfam" id="PF12833">
    <property type="entry name" value="HTH_18"/>
    <property type="match status" value="1"/>
</dbReference>
<dbReference type="PROSITE" id="PS00041">
    <property type="entry name" value="HTH_ARAC_FAMILY_1"/>
    <property type="match status" value="1"/>
</dbReference>
<dbReference type="InterPro" id="IPR014710">
    <property type="entry name" value="RmlC-like_jellyroll"/>
</dbReference>
<evidence type="ECO:0000256" key="3">
    <source>
        <dbReference type="ARBA" id="ARBA00023159"/>
    </source>
</evidence>
<dbReference type="InterPro" id="IPR018062">
    <property type="entry name" value="HTH_AraC-typ_CS"/>
</dbReference>
<dbReference type="SUPFAM" id="SSF51215">
    <property type="entry name" value="Regulatory protein AraC"/>
    <property type="match status" value="1"/>
</dbReference>
<keyword evidence="4" id="KW-0804">Transcription</keyword>
<dbReference type="SUPFAM" id="SSF46689">
    <property type="entry name" value="Homeodomain-like"/>
    <property type="match status" value="2"/>
</dbReference>
<dbReference type="Gene3D" id="1.10.10.60">
    <property type="entry name" value="Homeodomain-like"/>
    <property type="match status" value="2"/>
</dbReference>
<dbReference type="PROSITE" id="PS01124">
    <property type="entry name" value="HTH_ARAC_FAMILY_2"/>
    <property type="match status" value="1"/>
</dbReference>
<dbReference type="InterPro" id="IPR050204">
    <property type="entry name" value="AraC_XylS_family_regulators"/>
</dbReference>
<dbReference type="Proteomes" id="UP000824002">
    <property type="component" value="Unassembled WGS sequence"/>
</dbReference>
<dbReference type="AlphaFoldDB" id="A0A9D1FKI5"/>
<sequence>MEQAVYENWLDKQPIPGLPAECFQTEDSRPGVFAASHWHSAAELIFVKKGGYRVLVNGGSQVLEEGEAVLIHPRQIHTTICPPLPQVSLIVLKFDLSLLHFTGETTEEAFFLKPLEDPASPHFFTSAQTNSVGLLARLEGILEELAGREKGRAFAVRLMIAEILLHLLRLSQTRHTEAEAENYRIARQFYPVFDYLEKHFAEPITAADMLPICGLSYSRFAVLFKQLAGCSFTEYLNRYRISQAQQLLRDSEISVAQAAELCGFLDPCYFDRLFRRYAGLSPTQWLRSNTER</sequence>
<evidence type="ECO:0000256" key="4">
    <source>
        <dbReference type="ARBA" id="ARBA00023163"/>
    </source>
</evidence>
<evidence type="ECO:0000313" key="7">
    <source>
        <dbReference type="Proteomes" id="UP000824002"/>
    </source>
</evidence>
<accession>A0A9D1FKI5</accession>
<dbReference type="InterPro" id="IPR018060">
    <property type="entry name" value="HTH_AraC"/>
</dbReference>
<dbReference type="InterPro" id="IPR037923">
    <property type="entry name" value="HTH-like"/>
</dbReference>
<dbReference type="SMART" id="SM00342">
    <property type="entry name" value="HTH_ARAC"/>
    <property type="match status" value="1"/>
</dbReference>
<reference evidence="6" key="2">
    <citation type="journal article" date="2021" name="PeerJ">
        <title>Extensive microbial diversity within the chicken gut microbiome revealed by metagenomics and culture.</title>
        <authorList>
            <person name="Gilroy R."/>
            <person name="Ravi A."/>
            <person name="Getino M."/>
            <person name="Pursley I."/>
            <person name="Horton D.L."/>
            <person name="Alikhan N.F."/>
            <person name="Baker D."/>
            <person name="Gharbi K."/>
            <person name="Hall N."/>
            <person name="Watson M."/>
            <person name="Adriaenssens E.M."/>
            <person name="Foster-Nyarko E."/>
            <person name="Jarju S."/>
            <person name="Secka A."/>
            <person name="Antonio M."/>
            <person name="Oren A."/>
            <person name="Chaudhuri R.R."/>
            <person name="La Ragione R."/>
            <person name="Hildebrand F."/>
            <person name="Pallen M.J."/>
        </authorList>
    </citation>
    <scope>NUCLEOTIDE SEQUENCE</scope>
    <source>
        <strain evidence="6">CHK199-13235</strain>
    </source>
</reference>
<name>A0A9D1FKI5_9FIRM</name>
<keyword evidence="1" id="KW-0805">Transcription regulation</keyword>
<dbReference type="EMBL" id="DVJP01000016">
    <property type="protein sequence ID" value="HIS75491.1"/>
    <property type="molecule type" value="Genomic_DNA"/>
</dbReference>
<evidence type="ECO:0000256" key="1">
    <source>
        <dbReference type="ARBA" id="ARBA00023015"/>
    </source>
</evidence>
<keyword evidence="2" id="KW-0238">DNA-binding</keyword>
<dbReference type="InterPro" id="IPR003313">
    <property type="entry name" value="AraC-bd"/>
</dbReference>
<keyword evidence="3" id="KW-0010">Activator</keyword>
<feature type="domain" description="HTH araC/xylS-type" evidence="5">
    <location>
        <begin position="190"/>
        <end position="288"/>
    </location>
</feature>
<dbReference type="GO" id="GO:0003700">
    <property type="term" value="F:DNA-binding transcription factor activity"/>
    <property type="evidence" value="ECO:0007669"/>
    <property type="project" value="InterPro"/>
</dbReference>
<dbReference type="GO" id="GO:0043565">
    <property type="term" value="F:sequence-specific DNA binding"/>
    <property type="evidence" value="ECO:0007669"/>
    <property type="project" value="InterPro"/>
</dbReference>
<dbReference type="Pfam" id="PF02311">
    <property type="entry name" value="AraC_binding"/>
    <property type="match status" value="1"/>
</dbReference>
<reference evidence="6" key="1">
    <citation type="submission" date="2020-10" db="EMBL/GenBank/DDBJ databases">
        <authorList>
            <person name="Gilroy R."/>
        </authorList>
    </citation>
    <scope>NUCLEOTIDE SEQUENCE</scope>
    <source>
        <strain evidence="6">CHK199-13235</strain>
    </source>
</reference>
<dbReference type="Gene3D" id="2.60.120.10">
    <property type="entry name" value="Jelly Rolls"/>
    <property type="match status" value="1"/>
</dbReference>
<dbReference type="InterPro" id="IPR009057">
    <property type="entry name" value="Homeodomain-like_sf"/>
</dbReference>
<gene>
    <name evidence="6" type="ORF">IAB51_01650</name>
</gene>
<dbReference type="PANTHER" id="PTHR46796">
    <property type="entry name" value="HTH-TYPE TRANSCRIPTIONAL ACTIVATOR RHAS-RELATED"/>
    <property type="match status" value="1"/>
</dbReference>
<comment type="caution">
    <text evidence="6">The sequence shown here is derived from an EMBL/GenBank/DDBJ whole genome shotgun (WGS) entry which is preliminary data.</text>
</comment>
<dbReference type="CDD" id="cd02208">
    <property type="entry name" value="cupin_RmlC-like"/>
    <property type="match status" value="1"/>
</dbReference>
<evidence type="ECO:0000313" key="6">
    <source>
        <dbReference type="EMBL" id="HIS75491.1"/>
    </source>
</evidence>
<evidence type="ECO:0000256" key="2">
    <source>
        <dbReference type="ARBA" id="ARBA00023125"/>
    </source>
</evidence>
<protein>
    <submittedName>
        <fullName evidence="6">AraC family transcriptional regulator</fullName>
    </submittedName>
</protein>
<evidence type="ECO:0000259" key="5">
    <source>
        <dbReference type="PROSITE" id="PS01124"/>
    </source>
</evidence>
<proteinExistence type="predicted"/>